<evidence type="ECO:0000313" key="1">
    <source>
        <dbReference type="EMBL" id="QCD93299.1"/>
    </source>
</evidence>
<gene>
    <name evidence="1" type="ORF">DEO72_LG5g1372</name>
</gene>
<reference evidence="1 2" key="1">
    <citation type="submission" date="2019-04" db="EMBL/GenBank/DDBJ databases">
        <title>An improved genome assembly and genetic linkage map for asparagus bean, Vigna unguiculata ssp. sesquipedialis.</title>
        <authorList>
            <person name="Xia Q."/>
            <person name="Zhang R."/>
            <person name="Dong Y."/>
        </authorList>
    </citation>
    <scope>NUCLEOTIDE SEQUENCE [LARGE SCALE GENOMIC DNA]</scope>
    <source>
        <tissue evidence="1">Leaf</tissue>
    </source>
</reference>
<organism evidence="1 2">
    <name type="scientific">Vigna unguiculata</name>
    <name type="common">Cowpea</name>
    <dbReference type="NCBI Taxonomy" id="3917"/>
    <lineage>
        <taxon>Eukaryota</taxon>
        <taxon>Viridiplantae</taxon>
        <taxon>Streptophyta</taxon>
        <taxon>Embryophyta</taxon>
        <taxon>Tracheophyta</taxon>
        <taxon>Spermatophyta</taxon>
        <taxon>Magnoliopsida</taxon>
        <taxon>eudicotyledons</taxon>
        <taxon>Gunneridae</taxon>
        <taxon>Pentapetalae</taxon>
        <taxon>rosids</taxon>
        <taxon>fabids</taxon>
        <taxon>Fabales</taxon>
        <taxon>Fabaceae</taxon>
        <taxon>Papilionoideae</taxon>
        <taxon>50 kb inversion clade</taxon>
        <taxon>NPAAA clade</taxon>
        <taxon>indigoferoid/millettioid clade</taxon>
        <taxon>Phaseoleae</taxon>
        <taxon>Vigna</taxon>
    </lineage>
</organism>
<keyword evidence="2" id="KW-1185">Reference proteome</keyword>
<dbReference type="Proteomes" id="UP000501690">
    <property type="component" value="Linkage Group LG5"/>
</dbReference>
<dbReference type="AlphaFoldDB" id="A0A4D6LW68"/>
<accession>A0A4D6LW68</accession>
<proteinExistence type="predicted"/>
<protein>
    <submittedName>
        <fullName evidence="1">Uncharacterized protein</fullName>
    </submittedName>
</protein>
<name>A0A4D6LW68_VIGUN</name>
<dbReference type="EMBL" id="CP039349">
    <property type="protein sequence ID" value="QCD93299.1"/>
    <property type="molecule type" value="Genomic_DNA"/>
</dbReference>
<evidence type="ECO:0000313" key="2">
    <source>
        <dbReference type="Proteomes" id="UP000501690"/>
    </source>
</evidence>
<sequence>MRRSGGTQWLSATCSSSWHSQVEGVLNEEAVMDGDRCLRVAVEKDNRQHHINCYLLYDICKNKDYFTEGNELNLQIQFLYDKQLGYKHSSKLFLSLVHKNMVYSEKQCYLKPNYSENNIDQIAVRMSVHCFVAPASQQSPSPSEVAVSVTVRSHRLRHHVKSPSPCEVASSRSRIVSVLFVY</sequence>